<name>A0A3M8AJ57_9MICO</name>
<comment type="caution">
    <text evidence="3">The sequence shown here is derived from an EMBL/GenBank/DDBJ whole genome shotgun (WGS) entry which is preliminary data.</text>
</comment>
<dbReference type="OrthoDB" id="5951444at2"/>
<evidence type="ECO:0000256" key="1">
    <source>
        <dbReference type="SAM" id="MobiDB-lite"/>
    </source>
</evidence>
<dbReference type="AlphaFoldDB" id="A0A3M8AJ57"/>
<evidence type="ECO:0000313" key="3">
    <source>
        <dbReference type="EMBL" id="RNB50617.1"/>
    </source>
</evidence>
<feature type="region of interest" description="Disordered" evidence="1">
    <location>
        <begin position="1"/>
        <end position="22"/>
    </location>
</feature>
<proteinExistence type="predicted"/>
<evidence type="ECO:0000259" key="2">
    <source>
        <dbReference type="Pfam" id="PF08818"/>
    </source>
</evidence>
<dbReference type="InterPro" id="IPR014922">
    <property type="entry name" value="YdhG-like"/>
</dbReference>
<organism evidence="3 4">
    <name type="scientific">Agromyces tardus</name>
    <dbReference type="NCBI Taxonomy" id="2583849"/>
    <lineage>
        <taxon>Bacteria</taxon>
        <taxon>Bacillati</taxon>
        <taxon>Actinomycetota</taxon>
        <taxon>Actinomycetes</taxon>
        <taxon>Micrococcales</taxon>
        <taxon>Microbacteriaceae</taxon>
        <taxon>Agromyces</taxon>
    </lineage>
</organism>
<gene>
    <name evidence="3" type="ORF">EDM22_06310</name>
</gene>
<reference evidence="3 4" key="1">
    <citation type="submission" date="2018-10" db="EMBL/GenBank/DDBJ databases">
        <title>Isolation, diversity and antibacterial activity of antinobacteria from the wheat rhizosphere soil.</title>
        <authorList>
            <person name="Sun T."/>
        </authorList>
    </citation>
    <scope>NUCLEOTIDE SEQUENCE [LARGE SCALE GENOMIC DNA]</scope>
    <source>
        <strain evidence="3 4">SJ-23</strain>
    </source>
</reference>
<evidence type="ECO:0000313" key="4">
    <source>
        <dbReference type="Proteomes" id="UP000275048"/>
    </source>
</evidence>
<dbReference type="Proteomes" id="UP000275048">
    <property type="component" value="Unassembled WGS sequence"/>
</dbReference>
<dbReference type="Pfam" id="PF08818">
    <property type="entry name" value="DUF1801"/>
    <property type="match status" value="1"/>
</dbReference>
<dbReference type="EMBL" id="RHHB01000007">
    <property type="protein sequence ID" value="RNB50617.1"/>
    <property type="molecule type" value="Genomic_DNA"/>
</dbReference>
<sequence length="150" mass="17227">MRDGMTDHDGRSVERYPASLDEQTLEDSERLIEMMQRISGHEPTLWNVGTLGFGTYHYQYDSGREGDGHTIGFYPRNGRLTIYLMDGTARHSELLAKLGKHTTTGYCVYIRQLGDVELPVLERIVRESYEFVESKSQAGPIRQILWKAQE</sequence>
<protein>
    <submittedName>
        <fullName evidence="3">DUF1801 domain-containing protein</fullName>
    </submittedName>
</protein>
<feature type="domain" description="YdhG-like" evidence="2">
    <location>
        <begin position="29"/>
        <end position="128"/>
    </location>
</feature>
<keyword evidence="4" id="KW-1185">Reference proteome</keyword>
<feature type="compositionally biased region" description="Basic and acidic residues" evidence="1">
    <location>
        <begin position="1"/>
        <end position="14"/>
    </location>
</feature>
<accession>A0A3M8AJ57</accession>